<dbReference type="STRING" id="471852.Tcur_1848"/>
<reference evidence="2 3" key="1">
    <citation type="journal article" date="2011" name="Stand. Genomic Sci.">
        <title>Complete genome sequence of Thermomonospora curvata type strain (B9).</title>
        <authorList>
            <person name="Chertkov O."/>
            <person name="Sikorski J."/>
            <person name="Nolan M."/>
            <person name="Lapidus A."/>
            <person name="Lucas S."/>
            <person name="Del Rio T.G."/>
            <person name="Tice H."/>
            <person name="Cheng J.F."/>
            <person name="Goodwin L."/>
            <person name="Pitluck S."/>
            <person name="Liolios K."/>
            <person name="Ivanova N."/>
            <person name="Mavromatis K."/>
            <person name="Mikhailova N."/>
            <person name="Ovchinnikova G."/>
            <person name="Pati A."/>
            <person name="Chen A."/>
            <person name="Palaniappan K."/>
            <person name="Djao O.D."/>
            <person name="Land M."/>
            <person name="Hauser L."/>
            <person name="Chang Y.J."/>
            <person name="Jeffries C.D."/>
            <person name="Brettin T."/>
            <person name="Han C."/>
            <person name="Detter J.C."/>
            <person name="Rohde M."/>
            <person name="Goker M."/>
            <person name="Woyke T."/>
            <person name="Bristow J."/>
            <person name="Eisen J.A."/>
            <person name="Markowitz V."/>
            <person name="Hugenholtz P."/>
            <person name="Klenk H.P."/>
            <person name="Kyrpides N.C."/>
        </authorList>
    </citation>
    <scope>NUCLEOTIDE SEQUENCE [LARGE SCALE GENOMIC DNA]</scope>
    <source>
        <strain evidence="3">ATCC 19995 / DSM 43183 / JCM 3096 / KCTC 9072 / NBRC 15933 / NCIMB 10081 / Henssen B9</strain>
    </source>
</reference>
<dbReference type="PANTHER" id="PTHR24023:SF1082">
    <property type="entry name" value="COLLAGEN TRIPLE HELIX REPEAT"/>
    <property type="match status" value="1"/>
</dbReference>
<dbReference type="eggNOG" id="COG4675">
    <property type="taxonomic scope" value="Bacteria"/>
</dbReference>
<dbReference type="InterPro" id="IPR050149">
    <property type="entry name" value="Collagen_superfamily"/>
</dbReference>
<dbReference type="KEGG" id="tcu:Tcur_1848"/>
<dbReference type="GO" id="GO:0030198">
    <property type="term" value="P:extracellular matrix organization"/>
    <property type="evidence" value="ECO:0007669"/>
    <property type="project" value="TreeGrafter"/>
</dbReference>
<evidence type="ECO:0000256" key="1">
    <source>
        <dbReference type="SAM" id="MobiDB-lite"/>
    </source>
</evidence>
<name>D1ACT2_THECD</name>
<proteinExistence type="predicted"/>
<feature type="region of interest" description="Disordered" evidence="1">
    <location>
        <begin position="65"/>
        <end position="138"/>
    </location>
</feature>
<sequence>MGLRSKAGVVTLVGLATANCVVLVSGGVAVANSSAASSKVVRACVKKSGGATRIVGAKTKCRKNERLVTWNKTGPKGARGPAGPKGARGPAGPKGATGPAGPRGATGPQGPKGDRGPQGPKGDPGPQGPPGPLPAAFRKHQPFTLPVGEDFTKVAWIDLPAGTYVIQAGALIVGGDARCGISANGAAPAYNQIVSSGGLAEGMWRPLTEIIRVPGTGQATLMCARIPQRGQPSVGADLTAIKVNDSSIEN</sequence>
<dbReference type="GO" id="GO:0031012">
    <property type="term" value="C:extracellular matrix"/>
    <property type="evidence" value="ECO:0007669"/>
    <property type="project" value="TreeGrafter"/>
</dbReference>
<dbReference type="RefSeq" id="WP_012852205.1">
    <property type="nucleotide sequence ID" value="NC_013510.1"/>
</dbReference>
<evidence type="ECO:0000313" key="3">
    <source>
        <dbReference type="Proteomes" id="UP000001918"/>
    </source>
</evidence>
<dbReference type="InterPro" id="IPR008160">
    <property type="entry name" value="Collagen"/>
</dbReference>
<evidence type="ECO:0000313" key="2">
    <source>
        <dbReference type="EMBL" id="ACY97421.1"/>
    </source>
</evidence>
<accession>D1ACT2</accession>
<dbReference type="Proteomes" id="UP000001918">
    <property type="component" value="Chromosome"/>
</dbReference>
<keyword evidence="2" id="KW-0176">Collagen</keyword>
<dbReference type="GO" id="GO:0030020">
    <property type="term" value="F:extracellular matrix structural constituent conferring tensile strength"/>
    <property type="evidence" value="ECO:0007669"/>
    <property type="project" value="TreeGrafter"/>
</dbReference>
<dbReference type="GO" id="GO:0005615">
    <property type="term" value="C:extracellular space"/>
    <property type="evidence" value="ECO:0007669"/>
    <property type="project" value="TreeGrafter"/>
</dbReference>
<dbReference type="Pfam" id="PF01391">
    <property type="entry name" value="Collagen"/>
    <property type="match status" value="1"/>
</dbReference>
<dbReference type="PANTHER" id="PTHR24023">
    <property type="entry name" value="COLLAGEN ALPHA"/>
    <property type="match status" value="1"/>
</dbReference>
<keyword evidence="3" id="KW-1185">Reference proteome</keyword>
<gene>
    <name evidence="2" type="ordered locus">Tcur_1848</name>
</gene>
<protein>
    <submittedName>
        <fullName evidence="2">Collagen triple helix repeat protein</fullName>
    </submittedName>
</protein>
<organism evidence="2 3">
    <name type="scientific">Thermomonospora curvata (strain ATCC 19995 / DSM 43183 / JCM 3096 / KCTC 9072 / NBRC 15933 / NCIMB 10081 / Henssen B9)</name>
    <dbReference type="NCBI Taxonomy" id="471852"/>
    <lineage>
        <taxon>Bacteria</taxon>
        <taxon>Bacillati</taxon>
        <taxon>Actinomycetota</taxon>
        <taxon>Actinomycetes</taxon>
        <taxon>Streptosporangiales</taxon>
        <taxon>Thermomonosporaceae</taxon>
        <taxon>Thermomonospora</taxon>
    </lineage>
</organism>
<dbReference type="HOGENOM" id="CLU_1110961_0_0_11"/>
<feature type="compositionally biased region" description="Low complexity" evidence="1">
    <location>
        <begin position="73"/>
        <end position="121"/>
    </location>
</feature>
<dbReference type="AlphaFoldDB" id="D1ACT2"/>
<dbReference type="EMBL" id="CP001738">
    <property type="protein sequence ID" value="ACY97421.1"/>
    <property type="molecule type" value="Genomic_DNA"/>
</dbReference>